<evidence type="ECO:0000313" key="5">
    <source>
        <dbReference type="Proteomes" id="UP000576616"/>
    </source>
</evidence>
<protein>
    <submittedName>
        <fullName evidence="3">Alcohol dehydrogenase</fullName>
    </submittedName>
</protein>
<dbReference type="Proteomes" id="UP000382436">
    <property type="component" value="Unassembled WGS sequence"/>
</dbReference>
<dbReference type="RefSeq" id="WP_050553714.1">
    <property type="nucleotide sequence ID" value="NZ_JBNFDM010000008.1"/>
</dbReference>
<organism evidence="3 4">
    <name type="scientific">Campylobacter coli</name>
    <dbReference type="NCBI Taxonomy" id="195"/>
    <lineage>
        <taxon>Bacteria</taxon>
        <taxon>Pseudomonadati</taxon>
        <taxon>Campylobacterota</taxon>
        <taxon>Epsilonproteobacteria</taxon>
        <taxon>Campylobacterales</taxon>
        <taxon>Campylobacteraceae</taxon>
        <taxon>Campylobacter</taxon>
    </lineage>
</organism>
<dbReference type="InterPro" id="IPR036291">
    <property type="entry name" value="NAD(P)-bd_dom_sf"/>
</dbReference>
<dbReference type="SUPFAM" id="SSF51735">
    <property type="entry name" value="NAD(P)-binding Rossmann-fold domains"/>
    <property type="match status" value="1"/>
</dbReference>
<reference evidence="3 4" key="1">
    <citation type="submission" date="2018-05" db="EMBL/GenBank/DDBJ databases">
        <authorList>
            <consortium name="PulseNet: The National Subtyping Network for Foodborne Disease Surveillance"/>
            <person name="Tarr C.L."/>
            <person name="Trees E."/>
            <person name="Katz L.S."/>
            <person name="Carleton-Romer H.A."/>
            <person name="Stroika S."/>
            <person name="Kucerova Z."/>
            <person name="Roache K.F."/>
            <person name="Sabol A.L."/>
            <person name="Besser J."/>
            <person name="Gerner-Smidt P."/>
        </authorList>
    </citation>
    <scope>NUCLEOTIDE SEQUENCE [LARGE SCALE GENOMIC DNA]</scope>
    <source>
        <strain evidence="3 4">PNUSAC001435</strain>
        <strain evidence="2 5">PNUSAC007828</strain>
    </source>
</reference>
<evidence type="ECO:0000259" key="1">
    <source>
        <dbReference type="SMART" id="SM00829"/>
    </source>
</evidence>
<evidence type="ECO:0000313" key="4">
    <source>
        <dbReference type="Proteomes" id="UP000382436"/>
    </source>
</evidence>
<dbReference type="PANTHER" id="PTHR43482">
    <property type="entry name" value="PROTEIN AST1-RELATED"/>
    <property type="match status" value="1"/>
</dbReference>
<dbReference type="InterPro" id="IPR013154">
    <property type="entry name" value="ADH-like_N"/>
</dbReference>
<name>A0A644SBP2_CAMCO</name>
<dbReference type="Proteomes" id="UP000576616">
    <property type="component" value="Unassembled WGS sequence"/>
</dbReference>
<gene>
    <name evidence="3" type="ORF">BZ274_06395</name>
    <name evidence="2" type="ORF">ES716_07410</name>
</gene>
<proteinExistence type="predicted"/>
<dbReference type="PANTHER" id="PTHR43482:SF1">
    <property type="entry name" value="PROTEIN AST1-RELATED"/>
    <property type="match status" value="1"/>
</dbReference>
<dbReference type="InterPro" id="IPR020843">
    <property type="entry name" value="ER"/>
</dbReference>
<evidence type="ECO:0000313" key="3">
    <source>
        <dbReference type="EMBL" id="EAJ9197801.1"/>
    </source>
</evidence>
<dbReference type="AlphaFoldDB" id="A0A644SBP2"/>
<dbReference type="EMBL" id="AABKAB010000015">
    <property type="protein sequence ID" value="EAH8157741.1"/>
    <property type="molecule type" value="Genomic_DNA"/>
</dbReference>
<dbReference type="InterPro" id="IPR052585">
    <property type="entry name" value="Lipid_raft_assoc_Zn_ADH"/>
</dbReference>
<comment type="caution">
    <text evidence="3">The sequence shown here is derived from an EMBL/GenBank/DDBJ whole genome shotgun (WGS) entry which is preliminary data.</text>
</comment>
<feature type="domain" description="Enoyl reductase (ER)" evidence="1">
    <location>
        <begin position="14"/>
        <end position="305"/>
    </location>
</feature>
<evidence type="ECO:0000313" key="2">
    <source>
        <dbReference type="EMBL" id="EAH8157741.1"/>
    </source>
</evidence>
<accession>A0A644SBP2</accession>
<dbReference type="EMBL" id="AACBVJ010000011">
    <property type="protein sequence ID" value="EAJ9197801.1"/>
    <property type="molecule type" value="Genomic_DNA"/>
</dbReference>
<dbReference type="Gene3D" id="3.90.180.10">
    <property type="entry name" value="Medium-chain alcohol dehydrogenases, catalytic domain"/>
    <property type="match status" value="1"/>
</dbReference>
<dbReference type="Pfam" id="PF08240">
    <property type="entry name" value="ADH_N"/>
    <property type="match status" value="1"/>
</dbReference>
<dbReference type="InterPro" id="IPR011032">
    <property type="entry name" value="GroES-like_sf"/>
</dbReference>
<dbReference type="SMART" id="SM00829">
    <property type="entry name" value="PKS_ER"/>
    <property type="match status" value="1"/>
</dbReference>
<dbReference type="GO" id="GO:0016491">
    <property type="term" value="F:oxidoreductase activity"/>
    <property type="evidence" value="ECO:0007669"/>
    <property type="project" value="InterPro"/>
</dbReference>
<dbReference type="Gene3D" id="3.40.50.720">
    <property type="entry name" value="NAD(P)-binding Rossmann-like Domain"/>
    <property type="match status" value="1"/>
</dbReference>
<dbReference type="SUPFAM" id="SSF50129">
    <property type="entry name" value="GroES-like"/>
    <property type="match status" value="1"/>
</dbReference>
<sequence length="307" mass="34245">MSLPKYIQGFSFYKDSLIKIQKELRTLKDDEVLIQNKTIGLNPVDWKVKKPENTIIGVDGAGVAIATNSANINIGSRYAYHCDLNFDGSFADYTIVKAKALIPLDEHVSDILAASLPCTGLTAIQSLEKLPFVKNKNILIYGCGSMVGKILASLLIKKGARIYVCASEIHHKELYQQGVIKCYDYADNIDIHNLYAVFDTTGKAEHLIHKIAYYGHMINILNRVKINPLNLFSTCVSFHEIALGAIHSYGSDEDFSDLIKKGIKLYKKAINKELLLPKLELVKFDEIPQKLQSLKEGVKGVKFVAQI</sequence>